<dbReference type="SUPFAM" id="SSF101801">
    <property type="entry name" value="Surface presentation of antigens (SPOA)"/>
    <property type="match status" value="1"/>
</dbReference>
<keyword evidence="6" id="KW-0283">Flagellar rotation</keyword>
<reference evidence="9" key="1">
    <citation type="submission" date="2021-11" db="EMBL/GenBank/DDBJ databases">
        <title>Genome sequence.</title>
        <authorList>
            <person name="Sun Q."/>
        </authorList>
    </citation>
    <scope>NUCLEOTIDE SEQUENCE</scope>
    <source>
        <strain evidence="9">JC732</strain>
    </source>
</reference>
<feature type="domain" description="Flagellar motor switch protein FliN-like C-terminal" evidence="8">
    <location>
        <begin position="136"/>
        <end position="206"/>
    </location>
</feature>
<keyword evidence="5" id="KW-0145">Chemotaxis</keyword>
<dbReference type="NCBIfam" id="TIGR02480">
    <property type="entry name" value="fliN"/>
    <property type="match status" value="1"/>
</dbReference>
<keyword evidence="9" id="KW-0969">Cilium</keyword>
<dbReference type="PRINTS" id="PR00956">
    <property type="entry name" value="FLGMOTORFLIN"/>
</dbReference>
<dbReference type="AlphaFoldDB" id="A0A9X1SLT8"/>
<dbReference type="PANTHER" id="PTHR43484:SF1">
    <property type="entry name" value="FLAGELLAR MOTOR SWITCH PROTEIN FLIN"/>
    <property type="match status" value="1"/>
</dbReference>
<dbReference type="GO" id="GO:0003774">
    <property type="term" value="F:cytoskeletal motor activity"/>
    <property type="evidence" value="ECO:0007669"/>
    <property type="project" value="InterPro"/>
</dbReference>
<evidence type="ECO:0000256" key="7">
    <source>
        <dbReference type="ARBA" id="ARBA00023136"/>
    </source>
</evidence>
<dbReference type="InterPro" id="IPR001543">
    <property type="entry name" value="FliN-like_C"/>
</dbReference>
<keyword evidence="4" id="KW-1003">Cell membrane</keyword>
<comment type="similarity">
    <text evidence="2">Belongs to the FliN/MopA/SpaO family.</text>
</comment>
<organism evidence="9 10">
    <name type="scientific">Blastopirellula sediminis</name>
    <dbReference type="NCBI Taxonomy" id="2894196"/>
    <lineage>
        <taxon>Bacteria</taxon>
        <taxon>Pseudomonadati</taxon>
        <taxon>Planctomycetota</taxon>
        <taxon>Planctomycetia</taxon>
        <taxon>Pirellulales</taxon>
        <taxon>Pirellulaceae</taxon>
        <taxon>Blastopirellula</taxon>
    </lineage>
</organism>
<comment type="subcellular location">
    <subcellularLocation>
        <location evidence="1">Cell membrane</location>
        <topology evidence="1">Peripheral membrane protein</topology>
        <orientation evidence="1">Cytoplasmic side</orientation>
    </subcellularLocation>
</comment>
<keyword evidence="7" id="KW-0472">Membrane</keyword>
<keyword evidence="9" id="KW-0966">Cell projection</keyword>
<evidence type="ECO:0000256" key="1">
    <source>
        <dbReference type="ARBA" id="ARBA00004413"/>
    </source>
</evidence>
<dbReference type="GO" id="GO:0009425">
    <property type="term" value="C:bacterial-type flagellum basal body"/>
    <property type="evidence" value="ECO:0007669"/>
    <property type="project" value="InterPro"/>
</dbReference>
<comment type="caution">
    <text evidence="9">The sequence shown here is derived from an EMBL/GenBank/DDBJ whole genome shotgun (WGS) entry which is preliminary data.</text>
</comment>
<protein>
    <recommendedName>
        <fullName evidence="3">Flagellar motor switch protein FliN</fullName>
    </recommendedName>
</protein>
<evidence type="ECO:0000256" key="4">
    <source>
        <dbReference type="ARBA" id="ARBA00022475"/>
    </source>
</evidence>
<evidence type="ECO:0000256" key="2">
    <source>
        <dbReference type="ARBA" id="ARBA00009226"/>
    </source>
</evidence>
<evidence type="ECO:0000256" key="5">
    <source>
        <dbReference type="ARBA" id="ARBA00022500"/>
    </source>
</evidence>
<dbReference type="Gene3D" id="2.30.330.10">
    <property type="entry name" value="SpoA-like"/>
    <property type="match status" value="1"/>
</dbReference>
<dbReference type="GO" id="GO:0005886">
    <property type="term" value="C:plasma membrane"/>
    <property type="evidence" value="ECO:0007669"/>
    <property type="project" value="UniProtKB-SubCell"/>
</dbReference>
<dbReference type="InterPro" id="IPR001172">
    <property type="entry name" value="FliN_T3SS_HrcQb"/>
</dbReference>
<dbReference type="InterPro" id="IPR051469">
    <property type="entry name" value="FliN/MopA/SpaO"/>
</dbReference>
<dbReference type="GO" id="GO:0006935">
    <property type="term" value="P:chemotaxis"/>
    <property type="evidence" value="ECO:0007669"/>
    <property type="project" value="UniProtKB-KW"/>
</dbReference>
<dbReference type="EMBL" id="JAJKFT010000010">
    <property type="protein sequence ID" value="MCC9631034.1"/>
    <property type="molecule type" value="Genomic_DNA"/>
</dbReference>
<evidence type="ECO:0000313" key="10">
    <source>
        <dbReference type="Proteomes" id="UP001139103"/>
    </source>
</evidence>
<name>A0A9X1SLT8_9BACT</name>
<dbReference type="GO" id="GO:0071973">
    <property type="term" value="P:bacterial-type flagellum-dependent cell motility"/>
    <property type="evidence" value="ECO:0007669"/>
    <property type="project" value="InterPro"/>
</dbReference>
<dbReference type="PANTHER" id="PTHR43484">
    <property type="match status" value="1"/>
</dbReference>
<sequence>MSDDQIGQDEIEELLRQAQSGKLEASSEKKPEAAEIESLGQNEIEALLAGTAGGGSSAPKSVAQPAYAGATAAPAAPRGGGDGGMDPNDIEFLLNQAQEALASLESPTEMAPDAALFTLRDFGGAPASTTKTTIDLVRDVELDVKIELGRTNMYLEDVLKMSKGSVVSLDKLAGDPVDIYVNGRMIARGEVLVLNDNFCVRIAELIVGDGVE</sequence>
<keyword evidence="9" id="KW-0282">Flagellum</keyword>
<gene>
    <name evidence="9" type="primary">fliN</name>
    <name evidence="9" type="ORF">LOC68_21800</name>
</gene>
<proteinExistence type="inferred from homology"/>
<evidence type="ECO:0000256" key="3">
    <source>
        <dbReference type="ARBA" id="ARBA00021897"/>
    </source>
</evidence>
<evidence type="ECO:0000256" key="6">
    <source>
        <dbReference type="ARBA" id="ARBA00022779"/>
    </source>
</evidence>
<evidence type="ECO:0000259" key="8">
    <source>
        <dbReference type="Pfam" id="PF01052"/>
    </source>
</evidence>
<dbReference type="InterPro" id="IPR012826">
    <property type="entry name" value="FliN"/>
</dbReference>
<dbReference type="Proteomes" id="UP001139103">
    <property type="component" value="Unassembled WGS sequence"/>
</dbReference>
<keyword evidence="10" id="KW-1185">Reference proteome</keyword>
<dbReference type="RefSeq" id="WP_230222660.1">
    <property type="nucleotide sequence ID" value="NZ_JAJKFT010000010.1"/>
</dbReference>
<evidence type="ECO:0000313" key="9">
    <source>
        <dbReference type="EMBL" id="MCC9631034.1"/>
    </source>
</evidence>
<dbReference type="Pfam" id="PF01052">
    <property type="entry name" value="FliMN_C"/>
    <property type="match status" value="1"/>
</dbReference>
<dbReference type="InterPro" id="IPR036429">
    <property type="entry name" value="SpoA-like_sf"/>
</dbReference>
<accession>A0A9X1SLT8</accession>